<sequence length="102" mass="12012">MRRPGAAHSVGWKHHQREIQLGSSLTMRWRRETLRMVLYMGIPCVAFTMANLPFASDTNIHSIRLSYFQRTGVDAFPKERESIEEARKKQIRFPFLAYKNED</sequence>
<keyword evidence="2" id="KW-1185">Reference proteome</keyword>
<name>A0A3R7DK69_CLOSI</name>
<accession>A0A3R7DK69</accession>
<dbReference type="OrthoDB" id="6244126at2759"/>
<comment type="caution">
    <text evidence="1">The sequence shown here is derived from an EMBL/GenBank/DDBJ whole genome shotgun (WGS) entry which is preliminary data.</text>
</comment>
<dbReference type="AlphaFoldDB" id="A0A3R7DK69"/>
<dbReference type="InParanoid" id="A0A3R7DK69"/>
<reference evidence="1 2" key="1">
    <citation type="journal article" date="2018" name="Biotechnol. Adv.">
        <title>Improved genomic resources and new bioinformatic workflow for the carcinogenic parasite Clonorchis sinensis: Biotechnological implications.</title>
        <authorList>
            <person name="Wang D."/>
            <person name="Korhonen P.K."/>
            <person name="Gasser R.B."/>
            <person name="Young N.D."/>
        </authorList>
    </citation>
    <scope>NUCLEOTIDE SEQUENCE [LARGE SCALE GENOMIC DNA]</scope>
    <source>
        <strain evidence="1">Cs-k2</strain>
    </source>
</reference>
<dbReference type="Proteomes" id="UP000286415">
    <property type="component" value="Unassembled WGS sequence"/>
</dbReference>
<evidence type="ECO:0000313" key="2">
    <source>
        <dbReference type="Proteomes" id="UP000286415"/>
    </source>
</evidence>
<reference evidence="1 2" key="2">
    <citation type="journal article" date="2021" name="Genomics">
        <title>High-quality reference genome for Clonorchis sinensis.</title>
        <authorList>
            <person name="Young N.D."/>
            <person name="Stroehlein A.J."/>
            <person name="Kinkar L."/>
            <person name="Wang T."/>
            <person name="Sohn W.M."/>
            <person name="Chang B.C.H."/>
            <person name="Kaur P."/>
            <person name="Weisz D."/>
            <person name="Dudchenko O."/>
            <person name="Aiden E.L."/>
            <person name="Korhonen P.K."/>
            <person name="Gasser R.B."/>
        </authorList>
    </citation>
    <scope>NUCLEOTIDE SEQUENCE [LARGE SCALE GENOMIC DNA]</scope>
    <source>
        <strain evidence="1">Cs-k2</strain>
    </source>
</reference>
<proteinExistence type="predicted"/>
<gene>
    <name evidence="1" type="ORF">CSKR_113106</name>
</gene>
<dbReference type="EMBL" id="NIRI02000010">
    <property type="protein sequence ID" value="KAG5454440.1"/>
    <property type="molecule type" value="Genomic_DNA"/>
</dbReference>
<evidence type="ECO:0000313" key="1">
    <source>
        <dbReference type="EMBL" id="KAG5454440.1"/>
    </source>
</evidence>
<organism evidence="1 2">
    <name type="scientific">Clonorchis sinensis</name>
    <name type="common">Chinese liver fluke</name>
    <dbReference type="NCBI Taxonomy" id="79923"/>
    <lineage>
        <taxon>Eukaryota</taxon>
        <taxon>Metazoa</taxon>
        <taxon>Spiralia</taxon>
        <taxon>Lophotrochozoa</taxon>
        <taxon>Platyhelminthes</taxon>
        <taxon>Trematoda</taxon>
        <taxon>Digenea</taxon>
        <taxon>Opisthorchiida</taxon>
        <taxon>Opisthorchiata</taxon>
        <taxon>Opisthorchiidae</taxon>
        <taxon>Clonorchis</taxon>
    </lineage>
</organism>
<protein>
    <submittedName>
        <fullName evidence="1">Uncharacterized protein</fullName>
    </submittedName>
</protein>